<evidence type="ECO:0000313" key="1">
    <source>
        <dbReference type="EMBL" id="PJE77884.1"/>
    </source>
</evidence>
<proteinExistence type="predicted"/>
<dbReference type="EMBL" id="NSIT01000335">
    <property type="protein sequence ID" value="PJE77884.1"/>
    <property type="molecule type" value="Genomic_DNA"/>
</dbReference>
<accession>A0A2H9T3U7</accession>
<evidence type="ECO:0008006" key="2">
    <source>
        <dbReference type="Google" id="ProtNLM"/>
    </source>
</evidence>
<comment type="caution">
    <text evidence="1">The sequence shown here is derived from an EMBL/GenBank/DDBJ whole genome shotgun (WGS) entry which is preliminary data.</text>
</comment>
<gene>
    <name evidence="1" type="ORF">CI610_03185</name>
</gene>
<dbReference type="AlphaFoldDB" id="A0A2H9T3U7"/>
<name>A0A2H9T3U7_9ZZZZ</name>
<protein>
    <recommendedName>
        <fullName evidence="2">DUF1214 domain-containing protein</fullName>
    </recommendedName>
</protein>
<sequence length="464" mass="52608">MRLHTLLGMALSIAYFNNAYADNISMTNNKLSDAWNYYQEKTNDALMHITNSPYFSKKQDKAEGYRHIFSEITQSTQAVIFSNDNYPTFQFRPNQKIKIGLDNPDNAYFTSQISPENNYLIEGDLGSTATFAIQSLAGVPGYDGAGTSKEQDSLDNQTITTDRDGRFKIFIGEEKPDNLDEIADNFLKTGYVTIDSLKKPVQTLLVRYSYNDWNREQKGNIHITKLDKNNNPVTGMAPNLTVDDIADNIKVAGDQTYETTVFWDEFAQKLDNMFASNYNKFTAPSATDGGLKSQFSATAVIDLPKSDKEVLMVTTYPSDAEYQGFQLGNMWYESLDYKTHQTSLTSKQSYLTHDKEVCSIPAGAYGPGIPAETIVKDSCYRYVVSAEDPEVKNWLDTTGHHKVFAFLRWQGGSTHASDYIAPWSKVVKMKEVKSLFKMDERVHGSDREKQLRDRYTAVQQRYQE</sequence>
<reference evidence="1" key="1">
    <citation type="journal article" date="2017" name="Appl. Environ. Microbiol.">
        <title>Molecular characterization of an Endozoicomonas-like organism causing infection in king scallop Pecten maximus L.</title>
        <authorList>
            <person name="Cano I."/>
            <person name="van Aerle R."/>
            <person name="Ross S."/>
            <person name="Verner-Jeffreys D.W."/>
            <person name="Paley R.K."/>
            <person name="Rimmer G."/>
            <person name="Ryder D."/>
            <person name="Hooper P."/>
            <person name="Stone D."/>
            <person name="Feist S.W."/>
        </authorList>
    </citation>
    <scope>NUCLEOTIDE SEQUENCE</scope>
</reference>
<organism evidence="1">
    <name type="scientific">invertebrate metagenome</name>
    <dbReference type="NCBI Taxonomy" id="1711999"/>
    <lineage>
        <taxon>unclassified sequences</taxon>
        <taxon>metagenomes</taxon>
        <taxon>organismal metagenomes</taxon>
    </lineage>
</organism>